<dbReference type="PROSITE" id="PS50995">
    <property type="entry name" value="HTH_MARR_2"/>
    <property type="match status" value="1"/>
</dbReference>
<reference evidence="5 6" key="1">
    <citation type="submission" date="2021-06" db="EMBL/GenBank/DDBJ databases">
        <title>Actinomycetes sequencing.</title>
        <authorList>
            <person name="Shan Q."/>
        </authorList>
    </citation>
    <scope>NUCLEOTIDE SEQUENCE [LARGE SCALE GENOMIC DNA]</scope>
    <source>
        <strain evidence="5 6">NEAU-G5</strain>
    </source>
</reference>
<dbReference type="InterPro" id="IPR036390">
    <property type="entry name" value="WH_DNA-bd_sf"/>
</dbReference>
<evidence type="ECO:0000256" key="2">
    <source>
        <dbReference type="ARBA" id="ARBA00023125"/>
    </source>
</evidence>
<dbReference type="EMBL" id="JAHKNI010000001">
    <property type="protein sequence ID" value="MBU3060428.1"/>
    <property type="molecule type" value="Genomic_DNA"/>
</dbReference>
<dbReference type="SMART" id="SM00347">
    <property type="entry name" value="HTH_MARR"/>
    <property type="match status" value="1"/>
</dbReference>
<dbReference type="Pfam" id="PF12802">
    <property type="entry name" value="MarR_2"/>
    <property type="match status" value="1"/>
</dbReference>
<feature type="domain" description="HTH marR-type" evidence="4">
    <location>
        <begin position="25"/>
        <end position="160"/>
    </location>
</feature>
<dbReference type="PRINTS" id="PR00598">
    <property type="entry name" value="HTHMARR"/>
</dbReference>
<dbReference type="SUPFAM" id="SSF46785">
    <property type="entry name" value="Winged helix' DNA-binding domain"/>
    <property type="match status" value="1"/>
</dbReference>
<proteinExistence type="predicted"/>
<evidence type="ECO:0000313" key="6">
    <source>
        <dbReference type="Proteomes" id="UP000733379"/>
    </source>
</evidence>
<evidence type="ECO:0000259" key="4">
    <source>
        <dbReference type="PROSITE" id="PS50995"/>
    </source>
</evidence>
<keyword evidence="2" id="KW-0238">DNA-binding</keyword>
<keyword evidence="6" id="KW-1185">Reference proteome</keyword>
<dbReference type="RefSeq" id="WP_215915296.1">
    <property type="nucleotide sequence ID" value="NZ_JAHKNI010000001.1"/>
</dbReference>
<comment type="caution">
    <text evidence="5">The sequence shown here is derived from an EMBL/GenBank/DDBJ whole genome shotgun (WGS) entry which is preliminary data.</text>
</comment>
<dbReference type="InterPro" id="IPR036388">
    <property type="entry name" value="WH-like_DNA-bd_sf"/>
</dbReference>
<gene>
    <name evidence="5" type="ORF">KO481_02685</name>
</gene>
<name>A0ABS6ARA2_9NOCA</name>
<dbReference type="PANTHER" id="PTHR42756">
    <property type="entry name" value="TRANSCRIPTIONAL REGULATOR, MARR"/>
    <property type="match status" value="1"/>
</dbReference>
<evidence type="ECO:0000256" key="1">
    <source>
        <dbReference type="ARBA" id="ARBA00023015"/>
    </source>
</evidence>
<keyword evidence="3" id="KW-0804">Transcription</keyword>
<sequence length="164" mass="18633">MQASERIDHLLGQWRAERPDLDVDTMALITRLERVSQLIDARISAMATEFGIHRSEGDVLLALRRAGAPYRLSPSQLAESLLVTTGTMTNRLDRLQKRGYIARIPYPGDRRGLLIELTDSARELVDRAIPRHIENEQAMLSVLTPRERAELTRLTDKLINHLSD</sequence>
<dbReference type="InterPro" id="IPR000835">
    <property type="entry name" value="HTH_MarR-typ"/>
</dbReference>
<keyword evidence="1" id="KW-0805">Transcription regulation</keyword>
<dbReference type="PANTHER" id="PTHR42756:SF1">
    <property type="entry name" value="TRANSCRIPTIONAL REPRESSOR OF EMRAB OPERON"/>
    <property type="match status" value="1"/>
</dbReference>
<organism evidence="5 6">
    <name type="scientific">Nocardia albiluteola</name>
    <dbReference type="NCBI Taxonomy" id="2842303"/>
    <lineage>
        <taxon>Bacteria</taxon>
        <taxon>Bacillati</taxon>
        <taxon>Actinomycetota</taxon>
        <taxon>Actinomycetes</taxon>
        <taxon>Mycobacteriales</taxon>
        <taxon>Nocardiaceae</taxon>
        <taxon>Nocardia</taxon>
    </lineage>
</organism>
<dbReference type="Proteomes" id="UP000733379">
    <property type="component" value="Unassembled WGS sequence"/>
</dbReference>
<accession>A0ABS6ARA2</accession>
<dbReference type="Gene3D" id="1.10.10.10">
    <property type="entry name" value="Winged helix-like DNA-binding domain superfamily/Winged helix DNA-binding domain"/>
    <property type="match status" value="1"/>
</dbReference>
<evidence type="ECO:0000313" key="5">
    <source>
        <dbReference type="EMBL" id="MBU3060428.1"/>
    </source>
</evidence>
<protein>
    <submittedName>
        <fullName evidence="5">MarR family transcriptional regulator</fullName>
    </submittedName>
</protein>
<evidence type="ECO:0000256" key="3">
    <source>
        <dbReference type="ARBA" id="ARBA00023163"/>
    </source>
</evidence>